<proteinExistence type="predicted"/>
<dbReference type="Pfam" id="PF13212">
    <property type="entry name" value="DUF4020"/>
    <property type="match status" value="1"/>
</dbReference>
<reference evidence="2 3" key="1">
    <citation type="submission" date="2024-04" db="EMBL/GenBank/DDBJ databases">
        <title>Complete genome sequence of Bacillus mobilis strains derived from soil.</title>
        <authorList>
            <person name="Jung H."/>
            <person name="Choi S."/>
            <person name="Kim Y."/>
            <person name="Han J.A."/>
            <person name="Kim E.Y."/>
            <person name="Lee H.-S."/>
        </authorList>
    </citation>
    <scope>NUCLEOTIDE SEQUENCE [LARGE SCALE GENOMIC DNA]</scope>
    <source>
        <strain evidence="2 3">IMGN7</strain>
    </source>
</reference>
<dbReference type="InterPro" id="IPR029035">
    <property type="entry name" value="DHS-like_NAD/FAD-binding_dom"/>
</dbReference>
<organism evidence="2 3">
    <name type="scientific">Bacillus paramobilis</name>
    <dbReference type="NCBI Taxonomy" id="2817477"/>
    <lineage>
        <taxon>Bacteria</taxon>
        <taxon>Bacillati</taxon>
        <taxon>Bacillota</taxon>
        <taxon>Bacilli</taxon>
        <taxon>Bacillales</taxon>
        <taxon>Bacillaceae</taxon>
        <taxon>Bacillus</taxon>
        <taxon>Bacillus cereus group</taxon>
    </lineage>
</organism>
<name>A0ABZ2VV92_9BACI</name>
<evidence type="ECO:0000259" key="1">
    <source>
        <dbReference type="Pfam" id="PF13212"/>
    </source>
</evidence>
<protein>
    <submittedName>
        <fullName evidence="2">DUF4020 domain-containing protein</fullName>
    </submittedName>
</protein>
<evidence type="ECO:0000313" key="2">
    <source>
        <dbReference type="EMBL" id="WZF33155.1"/>
    </source>
</evidence>
<dbReference type="Pfam" id="PF13289">
    <property type="entry name" value="SIR2_2"/>
    <property type="match status" value="1"/>
</dbReference>
<sequence length="1180" mass="139022">MTFLGKGESMVWITSEVEIPDELIDHLEQGKLVLFVGAGVSMKGKSNLPNFDDLVDEIAKTLYVETREITEPHDYYLGKIAKTKDVHQVARDLVHTEKSKPNPLHYTIPRLFPLDTEVRIVTTNFDRHFTTAMKEMNRELNVYYAPALPTGRAFKGLAYIHGNIEQEKEALILTDGDFGRAYLTEGWARRFLVDLFSNYTVLFVGYSHNDPVMKYLATGLPPSTRRYAFVAQGENTYHWEHLGIRPIVYPNKGNNHQSLVKAVKRWAELMGDNYITKRMRIRDIVTVPPSVEQEQLSYIKQSIKKIETVRYFVEFAHDYEWVEWLEAEGKLQNLFLVTSNYNEVDELLAEWLVEQFLFSHQKELFQLIFKNHSKLSPLFWRTICSYLNETKIEMDPLLFARWTLLLLETAEKDSKSIEKISYLLQKCSFPEHKEIALLLLTFILDGKLKLKRERKWGNGTQESIELEESSRLPVSTFSYVEQIWNEKMKPHISYYAVPIMMMGIEKMRMLSLRQTALKKKGKENVEKEFQQNDLAFLIQIVKECLAYLCENNEKKANYYITEMIEANSVLQTRIVIDAMNKNIFVSADDKMKWLLQEGLLLNVTYKQEVFQLIKNHFASSLEKTKEEVIQIVLKDLAEERAFDVCLVLDLLFTCDSNSPSTAKGYEVMKQKHPHFHSERYSVQKKETTEQSITCNVTADGLLQLKGEEIMKQVRQFSQDGVFEQRHFLEMLSKACKLNTEWSISFAYQLVSMHEISNEVWFVCIREWRNNRGLTNEQIQKVIPLLQKFVRNTAFHWLISSFLYEISNRLEELEENSIRNVKRFAFSVFPQVMKSDTDFKLGKQDFYNESIQHPVGKMTAVLLKLLSYDHLYDRNVYEYLFLFEEQVRVSSERTNYMLARLVADITFLYHIEKQWCRKYLLPYLDLKKENEITKYAWAGLCYTQINLPLFTEMKRFIKYAVEHLEVLHPHTREAFLKWLSFVFIKCVLYWEQKTDWLYPLLIQENEENKIKFMQFLCYYVKTLSTKEQQKFWAAWLSIFLRERPKMGEITAREYVMLLRIILFMDEIVERGLSIICKSFSDVGGKGNQMEIKQLFNEILEKTERIKMSKDLYANAFFTLLQTLQEADLLETEIIRIKEVLIRYGVEKYVLNAIDNEIIRIGIVMENLQEEMQGESGILKNI</sequence>
<dbReference type="SUPFAM" id="SSF52467">
    <property type="entry name" value="DHS-like NAD/FAD-binding domain"/>
    <property type="match status" value="1"/>
</dbReference>
<accession>A0ABZ2VV92</accession>
<keyword evidence="3" id="KW-1185">Reference proteome</keyword>
<dbReference type="RefSeq" id="WP_341519564.1">
    <property type="nucleotide sequence ID" value="NZ_CP151108.1"/>
</dbReference>
<dbReference type="Proteomes" id="UP001485505">
    <property type="component" value="Chromosome"/>
</dbReference>
<dbReference type="Gene3D" id="3.40.50.1220">
    <property type="entry name" value="TPP-binding domain"/>
    <property type="match status" value="1"/>
</dbReference>
<gene>
    <name evidence="2" type="ORF">AABL52_12640</name>
</gene>
<dbReference type="CDD" id="cd01406">
    <property type="entry name" value="SIR2-like"/>
    <property type="match status" value="1"/>
</dbReference>
<dbReference type="EMBL" id="CP151108">
    <property type="protein sequence ID" value="WZF33155.1"/>
    <property type="molecule type" value="Genomic_DNA"/>
</dbReference>
<feature type="domain" description="DUF4020" evidence="1">
    <location>
        <begin position="981"/>
        <end position="1156"/>
    </location>
</feature>
<dbReference type="InterPro" id="IPR025093">
    <property type="entry name" value="DUF4020"/>
</dbReference>
<evidence type="ECO:0000313" key="3">
    <source>
        <dbReference type="Proteomes" id="UP001485505"/>
    </source>
</evidence>